<dbReference type="Proteomes" id="UP000193200">
    <property type="component" value="Unassembled WGS sequence"/>
</dbReference>
<keyword evidence="2" id="KW-0813">Transport</keyword>
<dbReference type="SMART" id="SM00382">
    <property type="entry name" value="AAA"/>
    <property type="match status" value="1"/>
</dbReference>
<dbReference type="GO" id="GO:0015807">
    <property type="term" value="P:L-amino acid transport"/>
    <property type="evidence" value="ECO:0007669"/>
    <property type="project" value="TreeGrafter"/>
</dbReference>
<dbReference type="GO" id="GO:0005524">
    <property type="term" value="F:ATP binding"/>
    <property type="evidence" value="ECO:0007669"/>
    <property type="project" value="UniProtKB-KW"/>
</dbReference>
<dbReference type="InterPro" id="IPR003593">
    <property type="entry name" value="AAA+_ATPase"/>
</dbReference>
<evidence type="ECO:0000259" key="6">
    <source>
        <dbReference type="PROSITE" id="PS50893"/>
    </source>
</evidence>
<dbReference type="InterPro" id="IPR017871">
    <property type="entry name" value="ABC_transporter-like_CS"/>
</dbReference>
<evidence type="ECO:0000256" key="1">
    <source>
        <dbReference type="ARBA" id="ARBA00005417"/>
    </source>
</evidence>
<dbReference type="GO" id="GO:0016887">
    <property type="term" value="F:ATP hydrolysis activity"/>
    <property type="evidence" value="ECO:0007669"/>
    <property type="project" value="InterPro"/>
</dbReference>
<comment type="similarity">
    <text evidence="1">Belongs to the ABC transporter superfamily.</text>
</comment>
<dbReference type="AlphaFoldDB" id="A0A1Y5R8J7"/>
<dbReference type="PROSITE" id="PS50893">
    <property type="entry name" value="ABC_TRANSPORTER_2"/>
    <property type="match status" value="1"/>
</dbReference>
<keyword evidence="5" id="KW-0029">Amino-acid transport</keyword>
<reference evidence="7 8" key="1">
    <citation type="submission" date="2017-03" db="EMBL/GenBank/DDBJ databases">
        <authorList>
            <person name="Afonso C.L."/>
            <person name="Miller P.J."/>
            <person name="Scott M.A."/>
            <person name="Spackman E."/>
            <person name="Goraichik I."/>
            <person name="Dimitrov K.M."/>
            <person name="Suarez D.L."/>
            <person name="Swayne D.E."/>
        </authorList>
    </citation>
    <scope>NUCLEOTIDE SEQUENCE [LARGE SCALE GENOMIC DNA]</scope>
    <source>
        <strain evidence="7 8">CECT 7691</strain>
    </source>
</reference>
<dbReference type="SUPFAM" id="SSF52540">
    <property type="entry name" value="P-loop containing nucleoside triphosphate hydrolases"/>
    <property type="match status" value="1"/>
</dbReference>
<dbReference type="InParanoid" id="A0A1Y5R8J7"/>
<dbReference type="CDD" id="cd03224">
    <property type="entry name" value="ABC_TM1139_LivF_branched"/>
    <property type="match status" value="1"/>
</dbReference>
<organism evidence="7 8">
    <name type="scientific">Oceanibacterium hippocampi</name>
    <dbReference type="NCBI Taxonomy" id="745714"/>
    <lineage>
        <taxon>Bacteria</taxon>
        <taxon>Pseudomonadati</taxon>
        <taxon>Pseudomonadota</taxon>
        <taxon>Alphaproteobacteria</taxon>
        <taxon>Sneathiellales</taxon>
        <taxon>Sneathiellaceae</taxon>
        <taxon>Oceanibacterium</taxon>
    </lineage>
</organism>
<dbReference type="InterPro" id="IPR003439">
    <property type="entry name" value="ABC_transporter-like_ATP-bd"/>
</dbReference>
<name>A0A1Y5R8J7_9PROT</name>
<dbReference type="InterPro" id="IPR052156">
    <property type="entry name" value="BCAA_Transport_ATP-bd_LivF"/>
</dbReference>
<dbReference type="PANTHER" id="PTHR43820">
    <property type="entry name" value="HIGH-AFFINITY BRANCHED-CHAIN AMINO ACID TRANSPORT ATP-BINDING PROTEIN LIVF"/>
    <property type="match status" value="1"/>
</dbReference>
<dbReference type="PROSITE" id="PS00211">
    <property type="entry name" value="ABC_TRANSPORTER_1"/>
    <property type="match status" value="1"/>
</dbReference>
<keyword evidence="3" id="KW-0547">Nucleotide-binding</keyword>
<dbReference type="EMBL" id="FWFR01000001">
    <property type="protein sequence ID" value="SLN10550.1"/>
    <property type="molecule type" value="Genomic_DNA"/>
</dbReference>
<evidence type="ECO:0000256" key="5">
    <source>
        <dbReference type="ARBA" id="ARBA00022970"/>
    </source>
</evidence>
<evidence type="ECO:0000256" key="4">
    <source>
        <dbReference type="ARBA" id="ARBA00022840"/>
    </source>
</evidence>
<accession>A0A1Y5R8J7</accession>
<sequence length="234" mass="25196">MLSVRDLTLFYGDAQALDGVGFDIGEGEIVAIVGANGAGKTSLIRAVAGMERPAGGTIRFRGADIAGWPPHRICNTGIGQVAEGRQIFPSLSVMENLQMGAMLPRARKRFRQSLDEVIALFPRLEERRDQAAGTLSGGEQQMLAIGRCLMGRPELILFDEPSLGLAPTIVADVFRIIRRLHEGGMSIVLVEQNVSASLRLSSRAYVLENGRVVAEGASAELANDPRIRQAYLGL</sequence>
<protein>
    <submittedName>
        <fullName evidence="7">High-affinity branched-chain amino acid transport ATP-binding protein LivF</fullName>
    </submittedName>
</protein>
<evidence type="ECO:0000256" key="2">
    <source>
        <dbReference type="ARBA" id="ARBA00022448"/>
    </source>
</evidence>
<dbReference type="Pfam" id="PF00005">
    <property type="entry name" value="ABC_tran"/>
    <property type="match status" value="1"/>
</dbReference>
<dbReference type="InterPro" id="IPR027417">
    <property type="entry name" value="P-loop_NTPase"/>
</dbReference>
<evidence type="ECO:0000313" key="7">
    <source>
        <dbReference type="EMBL" id="SLN10550.1"/>
    </source>
</evidence>
<keyword evidence="4 7" id="KW-0067">ATP-binding</keyword>
<evidence type="ECO:0000256" key="3">
    <source>
        <dbReference type="ARBA" id="ARBA00022741"/>
    </source>
</evidence>
<dbReference type="Gene3D" id="3.40.50.300">
    <property type="entry name" value="P-loop containing nucleotide triphosphate hydrolases"/>
    <property type="match status" value="1"/>
</dbReference>
<dbReference type="GO" id="GO:0015658">
    <property type="term" value="F:branched-chain amino acid transmembrane transporter activity"/>
    <property type="evidence" value="ECO:0007669"/>
    <property type="project" value="TreeGrafter"/>
</dbReference>
<proteinExistence type="inferred from homology"/>
<dbReference type="RefSeq" id="WP_085881430.1">
    <property type="nucleotide sequence ID" value="NZ_FWFR01000001.1"/>
</dbReference>
<gene>
    <name evidence="7" type="primary">livF_1</name>
    <name evidence="7" type="ORF">OCH7691_00051</name>
</gene>
<feature type="domain" description="ABC transporter" evidence="6">
    <location>
        <begin position="2"/>
        <end position="234"/>
    </location>
</feature>
<dbReference type="PANTHER" id="PTHR43820:SF4">
    <property type="entry name" value="HIGH-AFFINITY BRANCHED-CHAIN AMINO ACID TRANSPORT ATP-BINDING PROTEIN LIVF"/>
    <property type="match status" value="1"/>
</dbReference>
<dbReference type="OrthoDB" id="9775250at2"/>
<evidence type="ECO:0000313" key="8">
    <source>
        <dbReference type="Proteomes" id="UP000193200"/>
    </source>
</evidence>
<keyword evidence="8" id="KW-1185">Reference proteome</keyword>